<feature type="domain" description="Radical SAM core" evidence="7">
    <location>
        <begin position="25"/>
        <end position="249"/>
    </location>
</feature>
<accession>A0ABS2GS16</accession>
<dbReference type="SUPFAM" id="SSF102114">
    <property type="entry name" value="Radical SAM enzymes"/>
    <property type="match status" value="1"/>
</dbReference>
<protein>
    <submittedName>
        <fullName evidence="8">Anaerobic ribonucleoside-triphosphate reductase activating protein</fullName>
    </submittedName>
</protein>
<keyword evidence="9" id="KW-1185">Reference proteome</keyword>
<dbReference type="RefSeq" id="WP_205049833.1">
    <property type="nucleotide sequence ID" value="NZ_JACJKX010000003.1"/>
</dbReference>
<evidence type="ECO:0000259" key="7">
    <source>
        <dbReference type="PROSITE" id="PS51918"/>
    </source>
</evidence>
<dbReference type="Gene3D" id="3.20.20.70">
    <property type="entry name" value="Aldolase class I"/>
    <property type="match status" value="1"/>
</dbReference>
<dbReference type="Pfam" id="PF04055">
    <property type="entry name" value="Radical_SAM"/>
    <property type="match status" value="1"/>
</dbReference>
<evidence type="ECO:0000256" key="1">
    <source>
        <dbReference type="ARBA" id="ARBA00001966"/>
    </source>
</evidence>
<dbReference type="SFLD" id="SFLDS00029">
    <property type="entry name" value="Radical_SAM"/>
    <property type="match status" value="1"/>
</dbReference>
<evidence type="ECO:0000256" key="6">
    <source>
        <dbReference type="ARBA" id="ARBA00023014"/>
    </source>
</evidence>
<dbReference type="InterPro" id="IPR034457">
    <property type="entry name" value="Organic_radical-activating"/>
</dbReference>
<keyword evidence="5" id="KW-0408">Iron</keyword>
<keyword evidence="3" id="KW-0949">S-adenosyl-L-methionine</keyword>
<dbReference type="PANTHER" id="PTHR30352:SF13">
    <property type="entry name" value="GLYCYL-RADICAL ENZYME ACTIVATING ENZYME YJJW-RELATED"/>
    <property type="match status" value="1"/>
</dbReference>
<evidence type="ECO:0000313" key="8">
    <source>
        <dbReference type="EMBL" id="MBM6928234.1"/>
    </source>
</evidence>
<keyword evidence="4" id="KW-0479">Metal-binding</keyword>
<dbReference type="CDD" id="cd01335">
    <property type="entry name" value="Radical_SAM"/>
    <property type="match status" value="1"/>
</dbReference>
<dbReference type="SFLD" id="SFLDG01094">
    <property type="entry name" value="Uncharacterised_Radical_SAM_Su"/>
    <property type="match status" value="1"/>
</dbReference>
<evidence type="ECO:0000256" key="2">
    <source>
        <dbReference type="ARBA" id="ARBA00022485"/>
    </source>
</evidence>
<dbReference type="InterPro" id="IPR012840">
    <property type="entry name" value="NrdG2"/>
</dbReference>
<evidence type="ECO:0000256" key="5">
    <source>
        <dbReference type="ARBA" id="ARBA00023004"/>
    </source>
</evidence>
<dbReference type="InterPro" id="IPR058240">
    <property type="entry name" value="rSAM_sf"/>
</dbReference>
<comment type="cofactor">
    <cofactor evidence="1">
        <name>[4Fe-4S] cluster</name>
        <dbReference type="ChEBI" id="CHEBI:49883"/>
    </cofactor>
</comment>
<evidence type="ECO:0000256" key="4">
    <source>
        <dbReference type="ARBA" id="ARBA00022723"/>
    </source>
</evidence>
<sequence>MMSLSGESLSAEHLKISAITPYTSIDYPGYFSAVVFVQGCPWRCRYCHNPHMQSREFHPEYLHSSWQELVNLLKRRQGLLDAVVFSGGEPTLDPALRDAMQQVKAMGFKIGLHTSGCNPEHVKRVIDSVDWVGLDVKASLTDSEAYRWIVGLEISDPARHVSETLEIIQKAQVAYECRTTAHPDYLPDEIILKLARELKDRGVENFALQIYRKPKELDLPFENVGHEYPEPETIETLKKLFPNFELRRE</sequence>
<name>A0ABS2GS16_9BURK</name>
<keyword evidence="2" id="KW-0004">4Fe-4S</keyword>
<gene>
    <name evidence="8" type="ORF">H5985_02975</name>
</gene>
<dbReference type="Proteomes" id="UP000777002">
    <property type="component" value="Unassembled WGS sequence"/>
</dbReference>
<reference evidence="8 9" key="1">
    <citation type="journal article" date="2021" name="Sci. Rep.">
        <title>The distribution of antibiotic resistance genes in chicken gut microbiota commensals.</title>
        <authorList>
            <person name="Juricova H."/>
            <person name="Matiasovicova J."/>
            <person name="Kubasova T."/>
            <person name="Cejkova D."/>
            <person name="Rychlik I."/>
        </authorList>
    </citation>
    <scope>NUCLEOTIDE SEQUENCE [LARGE SCALE GENOMIC DNA]</scope>
    <source>
        <strain evidence="8 9">An562</strain>
    </source>
</reference>
<evidence type="ECO:0000256" key="3">
    <source>
        <dbReference type="ARBA" id="ARBA00022691"/>
    </source>
</evidence>
<evidence type="ECO:0000313" key="9">
    <source>
        <dbReference type="Proteomes" id="UP000777002"/>
    </source>
</evidence>
<keyword evidence="6" id="KW-0411">Iron-sulfur</keyword>
<proteinExistence type="predicted"/>
<dbReference type="PROSITE" id="PS51918">
    <property type="entry name" value="RADICAL_SAM"/>
    <property type="match status" value="1"/>
</dbReference>
<comment type="caution">
    <text evidence="8">The sequence shown here is derived from an EMBL/GenBank/DDBJ whole genome shotgun (WGS) entry which is preliminary data.</text>
</comment>
<dbReference type="PANTHER" id="PTHR30352">
    <property type="entry name" value="PYRUVATE FORMATE-LYASE-ACTIVATING ENZYME"/>
    <property type="match status" value="1"/>
</dbReference>
<dbReference type="EMBL" id="JACJKX010000003">
    <property type="protein sequence ID" value="MBM6928234.1"/>
    <property type="molecule type" value="Genomic_DNA"/>
</dbReference>
<organism evidence="8 9">
    <name type="scientific">Parasutterella secunda</name>
    <dbReference type="NCBI Taxonomy" id="626947"/>
    <lineage>
        <taxon>Bacteria</taxon>
        <taxon>Pseudomonadati</taxon>
        <taxon>Pseudomonadota</taxon>
        <taxon>Betaproteobacteria</taxon>
        <taxon>Burkholderiales</taxon>
        <taxon>Sutterellaceae</taxon>
        <taxon>Parasutterella</taxon>
    </lineage>
</organism>
<dbReference type="NCBIfam" id="TIGR02495">
    <property type="entry name" value="NrdG2"/>
    <property type="match status" value="1"/>
</dbReference>
<dbReference type="InterPro" id="IPR013785">
    <property type="entry name" value="Aldolase_TIM"/>
</dbReference>
<dbReference type="InterPro" id="IPR007197">
    <property type="entry name" value="rSAM"/>
</dbReference>